<organism evidence="8">
    <name type="scientific">wastewater metagenome</name>
    <dbReference type="NCBI Taxonomy" id="527639"/>
    <lineage>
        <taxon>unclassified sequences</taxon>
        <taxon>metagenomes</taxon>
        <taxon>ecological metagenomes</taxon>
    </lineage>
</organism>
<dbReference type="InterPro" id="IPR056739">
    <property type="entry name" value="NfeD_membrane"/>
</dbReference>
<feature type="transmembrane region" description="Helical" evidence="5">
    <location>
        <begin position="28"/>
        <end position="45"/>
    </location>
</feature>
<dbReference type="Pfam" id="PF24961">
    <property type="entry name" value="NfeD_membrane"/>
    <property type="match status" value="1"/>
</dbReference>
<dbReference type="SUPFAM" id="SSF141322">
    <property type="entry name" value="NfeD domain-like"/>
    <property type="match status" value="1"/>
</dbReference>
<evidence type="ECO:0000259" key="6">
    <source>
        <dbReference type="Pfam" id="PF01957"/>
    </source>
</evidence>
<dbReference type="GO" id="GO:0005886">
    <property type="term" value="C:plasma membrane"/>
    <property type="evidence" value="ECO:0007669"/>
    <property type="project" value="TreeGrafter"/>
</dbReference>
<dbReference type="Gene3D" id="2.40.50.140">
    <property type="entry name" value="Nucleic acid-binding proteins"/>
    <property type="match status" value="1"/>
</dbReference>
<evidence type="ECO:0000259" key="7">
    <source>
        <dbReference type="Pfam" id="PF24961"/>
    </source>
</evidence>
<dbReference type="PANTHER" id="PTHR33507:SF3">
    <property type="entry name" value="INNER MEMBRANE PROTEIN YBBJ"/>
    <property type="match status" value="1"/>
</dbReference>
<gene>
    <name evidence="8" type="ORF">WWTP_pFosmid_1C_0022</name>
</gene>
<sequence length="160" mass="17198">MDLLYLVIALLLGIVMIIVEMLIPGFGVMGIIGLAIVIYVLYSVYTLKGVVVGSALLVGTIILLVVMAFVVRRALSPNGSLGKRGLTLNETSGSIDLELKSNLIGKTGICLTSLRPCGYVLLSGQKFEAVSINGFIEKNTIILVDNIRGERLYVRNAQTQ</sequence>
<dbReference type="InterPro" id="IPR002810">
    <property type="entry name" value="NfeD-like_C"/>
</dbReference>
<keyword evidence="2 5" id="KW-0812">Transmembrane</keyword>
<feature type="transmembrane region" description="Helical" evidence="5">
    <location>
        <begin position="6"/>
        <end position="23"/>
    </location>
</feature>
<dbReference type="EMBL" id="HG796238">
    <property type="protein sequence ID" value="CDL65384.1"/>
    <property type="molecule type" value="Genomic_DNA"/>
</dbReference>
<evidence type="ECO:0000256" key="2">
    <source>
        <dbReference type="ARBA" id="ARBA00022692"/>
    </source>
</evidence>
<comment type="subcellular location">
    <subcellularLocation>
        <location evidence="1">Membrane</location>
        <topology evidence="1">Multi-pass membrane protein</topology>
    </subcellularLocation>
</comment>
<reference evidence="8" key="1">
    <citation type="journal article" date="2015" name="Res. Microbiol.">
        <title>New FeFe-hydrogenase genes identified in a metagenomic fosmid library from a municipal wastewater treatment plant as revealed by high-throughput sequencing.</title>
        <authorList>
            <person name="Tomazetto G."/>
            <person name="Wibberg D."/>
            <person name="Schluter A."/>
            <person name="Oliveira V.M."/>
        </authorList>
    </citation>
    <scope>NUCLEOTIDE SEQUENCE</scope>
    <source>
        <plasmid evidence="8">fosmid 1C_2</plasmid>
    </source>
</reference>
<proteinExistence type="predicted"/>
<dbReference type="Pfam" id="PF01957">
    <property type="entry name" value="NfeD"/>
    <property type="match status" value="1"/>
</dbReference>
<accession>A0A0A8KXU7</accession>
<keyword evidence="8" id="KW-0614">Plasmid</keyword>
<evidence type="ECO:0000256" key="1">
    <source>
        <dbReference type="ARBA" id="ARBA00004141"/>
    </source>
</evidence>
<feature type="domain" description="NfeD-like C-terminal" evidence="6">
    <location>
        <begin position="102"/>
        <end position="155"/>
    </location>
</feature>
<dbReference type="InterPro" id="IPR012340">
    <property type="entry name" value="NA-bd_OB-fold"/>
</dbReference>
<feature type="domain" description="NfeD integral membrane" evidence="7">
    <location>
        <begin position="7"/>
        <end position="70"/>
    </location>
</feature>
<keyword evidence="3 5" id="KW-1133">Transmembrane helix</keyword>
<dbReference type="PANTHER" id="PTHR33507">
    <property type="entry name" value="INNER MEMBRANE PROTEIN YBBJ"/>
    <property type="match status" value="1"/>
</dbReference>
<evidence type="ECO:0000256" key="5">
    <source>
        <dbReference type="SAM" id="Phobius"/>
    </source>
</evidence>
<evidence type="ECO:0000256" key="4">
    <source>
        <dbReference type="ARBA" id="ARBA00023136"/>
    </source>
</evidence>
<geneLocation type="plasmid" evidence="8">
    <name>fosmid 1C_2</name>
</geneLocation>
<name>A0A0A8KXU7_9ZZZZ</name>
<evidence type="ECO:0000313" key="8">
    <source>
        <dbReference type="EMBL" id="CDL65384.1"/>
    </source>
</evidence>
<keyword evidence="4 5" id="KW-0472">Membrane</keyword>
<protein>
    <submittedName>
        <fullName evidence="8">NfeD-like protein</fullName>
    </submittedName>
</protein>
<dbReference type="AlphaFoldDB" id="A0A0A8KXU7"/>
<dbReference type="InterPro" id="IPR052165">
    <property type="entry name" value="Membrane_assoc_protease"/>
</dbReference>
<evidence type="ECO:0000256" key="3">
    <source>
        <dbReference type="ARBA" id="ARBA00022989"/>
    </source>
</evidence>
<feature type="transmembrane region" description="Helical" evidence="5">
    <location>
        <begin position="51"/>
        <end position="71"/>
    </location>
</feature>